<evidence type="ECO:0000259" key="3">
    <source>
        <dbReference type="Pfam" id="PF00294"/>
    </source>
</evidence>
<sequence length="277" mass="29612">MAEFLLIGHIARDETPSGARLGGTVAYAGCAMAALGAQLYLLSSARADEPVLSELPDSLELHLIAAERSTTFINRYQGAVRHQTLLGRAAPITPAEVPSAWRHIPAVCFCPLADEIAPELVCAFPRALRAAALQGWLRTWDADGTVRRKAWADADWLLPQLDFAVLSEEDIERDAALEAHYAALAPLLIVTRAERGCTVYQNGEAPLHIPAPQVHVVDATGAGDVFFGVFSVLYQRTRDVPYAARAAVQLASQSVTRLGLAGTPTAAEIKAALGRNG</sequence>
<organism evidence="4 5">
    <name type="scientific">Candidatus Thermofonsia Clade 1 bacterium</name>
    <dbReference type="NCBI Taxonomy" id="2364210"/>
    <lineage>
        <taxon>Bacteria</taxon>
        <taxon>Bacillati</taxon>
        <taxon>Chloroflexota</taxon>
        <taxon>Candidatus Thermofontia</taxon>
        <taxon>Candidatus Thermofonsia Clade 1</taxon>
    </lineage>
</organism>
<keyword evidence="1" id="KW-0808">Transferase</keyword>
<accession>A0A2M8PCK1</accession>
<dbReference type="Proteomes" id="UP000229681">
    <property type="component" value="Unassembled WGS sequence"/>
</dbReference>
<dbReference type="SUPFAM" id="SSF53613">
    <property type="entry name" value="Ribokinase-like"/>
    <property type="match status" value="1"/>
</dbReference>
<proteinExistence type="predicted"/>
<dbReference type="GO" id="GO:0016301">
    <property type="term" value="F:kinase activity"/>
    <property type="evidence" value="ECO:0007669"/>
    <property type="project" value="UniProtKB-KW"/>
</dbReference>
<dbReference type="EMBL" id="PGTM01000180">
    <property type="protein sequence ID" value="PJF35271.1"/>
    <property type="molecule type" value="Genomic_DNA"/>
</dbReference>
<dbReference type="Gene3D" id="3.40.1190.20">
    <property type="match status" value="1"/>
</dbReference>
<feature type="domain" description="Carbohydrate kinase PfkB" evidence="3">
    <location>
        <begin position="163"/>
        <end position="261"/>
    </location>
</feature>
<comment type="caution">
    <text evidence="4">The sequence shown here is derived from an EMBL/GenBank/DDBJ whole genome shotgun (WGS) entry which is preliminary data.</text>
</comment>
<evidence type="ECO:0000313" key="4">
    <source>
        <dbReference type="EMBL" id="PJF35271.1"/>
    </source>
</evidence>
<dbReference type="Pfam" id="PF00294">
    <property type="entry name" value="PfkB"/>
    <property type="match status" value="1"/>
</dbReference>
<dbReference type="PANTHER" id="PTHR10584">
    <property type="entry name" value="SUGAR KINASE"/>
    <property type="match status" value="1"/>
</dbReference>
<gene>
    <name evidence="4" type="ORF">CUN49_11380</name>
</gene>
<dbReference type="PANTHER" id="PTHR10584:SF166">
    <property type="entry name" value="RIBOKINASE"/>
    <property type="match status" value="1"/>
</dbReference>
<keyword evidence="2" id="KW-0418">Kinase</keyword>
<name>A0A2M8PCK1_9CHLR</name>
<reference evidence="4 5" key="1">
    <citation type="submission" date="2017-11" db="EMBL/GenBank/DDBJ databases">
        <title>Evolution of Phototrophy in the Chloroflexi Phylum Driven by Horizontal Gene Transfer.</title>
        <authorList>
            <person name="Ward L.M."/>
            <person name="Hemp J."/>
            <person name="Shih P.M."/>
            <person name="Mcglynn S.E."/>
            <person name="Fischer W."/>
        </authorList>
    </citation>
    <scope>NUCLEOTIDE SEQUENCE [LARGE SCALE GENOMIC DNA]</scope>
    <source>
        <strain evidence="4">JP3_13</strain>
    </source>
</reference>
<evidence type="ECO:0000256" key="1">
    <source>
        <dbReference type="ARBA" id="ARBA00022679"/>
    </source>
</evidence>
<protein>
    <recommendedName>
        <fullName evidence="3">Carbohydrate kinase PfkB domain-containing protein</fullName>
    </recommendedName>
</protein>
<dbReference type="AlphaFoldDB" id="A0A2M8PCK1"/>
<evidence type="ECO:0000256" key="2">
    <source>
        <dbReference type="ARBA" id="ARBA00022777"/>
    </source>
</evidence>
<dbReference type="InterPro" id="IPR029056">
    <property type="entry name" value="Ribokinase-like"/>
</dbReference>
<dbReference type="InterPro" id="IPR011611">
    <property type="entry name" value="PfkB_dom"/>
</dbReference>
<evidence type="ECO:0000313" key="5">
    <source>
        <dbReference type="Proteomes" id="UP000229681"/>
    </source>
</evidence>